<organism evidence="1 2">
    <name type="scientific">Nocardioides abyssi</name>
    <dbReference type="NCBI Taxonomy" id="3058370"/>
    <lineage>
        <taxon>Bacteria</taxon>
        <taxon>Bacillati</taxon>
        <taxon>Actinomycetota</taxon>
        <taxon>Actinomycetes</taxon>
        <taxon>Propionibacteriales</taxon>
        <taxon>Nocardioidaceae</taxon>
        <taxon>Nocardioides</taxon>
    </lineage>
</organism>
<evidence type="ECO:0000313" key="1">
    <source>
        <dbReference type="EMBL" id="MDN4161101.1"/>
    </source>
</evidence>
<dbReference type="EMBL" id="JAUHJR010000002">
    <property type="protein sequence ID" value="MDN4161101.1"/>
    <property type="molecule type" value="Genomic_DNA"/>
</dbReference>
<protein>
    <submittedName>
        <fullName evidence="1">Uncharacterized protein</fullName>
    </submittedName>
</protein>
<sequence length="90" mass="9729">MTTFDDVEDAVVHFARAALPFPIYGIGPDGADTIEVTADHRSTTAARTYFASHPVRLTDGTEVSIVVVAIRGASWTSEPHLRSRQCADGR</sequence>
<accession>A0ABT8ESG7</accession>
<evidence type="ECO:0000313" key="2">
    <source>
        <dbReference type="Proteomes" id="UP001168537"/>
    </source>
</evidence>
<keyword evidence="2" id="KW-1185">Reference proteome</keyword>
<gene>
    <name evidence="1" type="ORF">QWY29_07000</name>
</gene>
<name>A0ABT8ESG7_9ACTN</name>
<proteinExistence type="predicted"/>
<reference evidence="1" key="1">
    <citation type="submission" date="2023-06" db="EMBL/GenBank/DDBJ databases">
        <title>Draft genome sequence of Nocardioides sp. SOB72.</title>
        <authorList>
            <person name="Zhang G."/>
        </authorList>
    </citation>
    <scope>NUCLEOTIDE SEQUENCE</scope>
    <source>
        <strain evidence="1">SOB72</strain>
    </source>
</reference>
<comment type="caution">
    <text evidence="1">The sequence shown here is derived from an EMBL/GenBank/DDBJ whole genome shotgun (WGS) entry which is preliminary data.</text>
</comment>
<dbReference type="Proteomes" id="UP001168537">
    <property type="component" value="Unassembled WGS sequence"/>
</dbReference>
<dbReference type="RefSeq" id="WP_300959982.1">
    <property type="nucleotide sequence ID" value="NZ_JAUHJR010000002.1"/>
</dbReference>